<accession>A0A7T3RE99</accession>
<dbReference type="RefSeq" id="WP_177527196.1">
    <property type="nucleotide sequence ID" value="NZ_CBCSHE010000010.1"/>
</dbReference>
<evidence type="ECO:0000256" key="1">
    <source>
        <dbReference type="SAM" id="Coils"/>
    </source>
</evidence>
<dbReference type="AlphaFoldDB" id="A0A7T3RE99"/>
<keyword evidence="3" id="KW-1185">Reference proteome</keyword>
<reference evidence="2 3" key="1">
    <citation type="submission" date="2020-11" db="EMBL/GenBank/DDBJ databases">
        <title>Treponema Peruensis nv. sp., first commensal Treponema isolated from human feces.</title>
        <authorList>
            <person name="Belkhou C."/>
            <person name="Raes J."/>
        </authorList>
    </citation>
    <scope>NUCLEOTIDE SEQUENCE [LARGE SCALE GENOMIC DNA]</scope>
    <source>
        <strain evidence="2 3">RCC2812</strain>
    </source>
</reference>
<gene>
    <name evidence="2" type="ORF">IWA51_02640</name>
</gene>
<protein>
    <submittedName>
        <fullName evidence="2">Uncharacterized protein</fullName>
    </submittedName>
</protein>
<evidence type="ECO:0000313" key="3">
    <source>
        <dbReference type="Proteomes" id="UP000595224"/>
    </source>
</evidence>
<dbReference type="KEGG" id="tper:IWA51_02640"/>
<proteinExistence type="predicted"/>
<dbReference type="EMBL" id="CP064936">
    <property type="protein sequence ID" value="QQA01531.1"/>
    <property type="molecule type" value="Genomic_DNA"/>
</dbReference>
<sequence>MDNEKIKEMLLDIQESKLDFTVTMTGKESKRVNGLYKPDTREILLHNKNFHTDTQLIYTAIHEYTHHLINEEKIEESGGRNPPCQSRSHTNYFWAKFHGLLDIAEEKGYYKLDLSGAPELDALTKEIREKYIQPNGHIMQELGKNLIKAHTLCEQANIRYEDYLDRILQLPRTTAKSVTKVGLLPEDDAELGYENMKIVASCKKAEDRAKATDAIKQGKSPDSVIALMKKKAQTADPKKKLEKERDRLTKTISELTQRLEYVEESLAGM</sequence>
<feature type="coiled-coil region" evidence="1">
    <location>
        <begin position="238"/>
        <end position="265"/>
    </location>
</feature>
<dbReference type="Proteomes" id="UP000595224">
    <property type="component" value="Chromosome"/>
</dbReference>
<name>A0A7T3RE99_9SPIR</name>
<organism evidence="2 3">
    <name type="scientific">Treponema peruense</name>
    <dbReference type="NCBI Taxonomy" id="2787628"/>
    <lineage>
        <taxon>Bacteria</taxon>
        <taxon>Pseudomonadati</taxon>
        <taxon>Spirochaetota</taxon>
        <taxon>Spirochaetia</taxon>
        <taxon>Spirochaetales</taxon>
        <taxon>Treponemataceae</taxon>
        <taxon>Treponema</taxon>
    </lineage>
</organism>
<evidence type="ECO:0000313" key="2">
    <source>
        <dbReference type="EMBL" id="QQA01531.1"/>
    </source>
</evidence>
<keyword evidence="1" id="KW-0175">Coiled coil</keyword>